<comment type="catalytic activity">
    <reaction evidence="1 9">
        <text>[protein]-peptidylproline (omega=180) = [protein]-peptidylproline (omega=0)</text>
        <dbReference type="Rhea" id="RHEA:16237"/>
        <dbReference type="Rhea" id="RHEA-COMP:10747"/>
        <dbReference type="Rhea" id="RHEA-COMP:10748"/>
        <dbReference type="ChEBI" id="CHEBI:83833"/>
        <dbReference type="ChEBI" id="CHEBI:83834"/>
        <dbReference type="EC" id="5.2.1.8"/>
    </reaction>
</comment>
<evidence type="ECO:0000259" key="11">
    <source>
        <dbReference type="Pfam" id="PF05698"/>
    </source>
</evidence>
<dbReference type="InterPro" id="IPR005215">
    <property type="entry name" value="Trig_fac"/>
</dbReference>
<evidence type="ECO:0000313" key="12">
    <source>
        <dbReference type="EMBL" id="SHK34842.1"/>
    </source>
</evidence>
<dbReference type="EC" id="5.2.1.8" evidence="3 9"/>
<dbReference type="SUPFAM" id="SSF102735">
    <property type="entry name" value="Trigger factor ribosome-binding domain"/>
    <property type="match status" value="1"/>
</dbReference>
<keyword evidence="9" id="KW-0132">Cell division</keyword>
<gene>
    <name evidence="9" type="primary">tig</name>
    <name evidence="12" type="ORF">SAMN05444391_0738</name>
</gene>
<evidence type="ECO:0000256" key="8">
    <source>
        <dbReference type="ARBA" id="ARBA00029986"/>
    </source>
</evidence>
<evidence type="ECO:0000256" key="2">
    <source>
        <dbReference type="ARBA" id="ARBA00005464"/>
    </source>
</evidence>
<dbReference type="PANTHER" id="PTHR30560">
    <property type="entry name" value="TRIGGER FACTOR CHAPERONE AND PEPTIDYL-PROLYL CIS/TRANS ISOMERASE"/>
    <property type="match status" value="1"/>
</dbReference>
<dbReference type="RefSeq" id="WP_079653881.1">
    <property type="nucleotide sequence ID" value="NZ_LT670846.1"/>
</dbReference>
<dbReference type="GO" id="GO:0043335">
    <property type="term" value="P:protein unfolding"/>
    <property type="evidence" value="ECO:0007669"/>
    <property type="project" value="TreeGrafter"/>
</dbReference>
<dbReference type="GO" id="GO:0044183">
    <property type="term" value="F:protein folding chaperone"/>
    <property type="evidence" value="ECO:0007669"/>
    <property type="project" value="TreeGrafter"/>
</dbReference>
<dbReference type="Pfam" id="PF05698">
    <property type="entry name" value="Trigger_C"/>
    <property type="match status" value="1"/>
</dbReference>
<dbReference type="SUPFAM" id="SSF54534">
    <property type="entry name" value="FKBP-like"/>
    <property type="match status" value="1"/>
</dbReference>
<comment type="domain">
    <text evidence="9">Consists of 3 domains; the N-terminus binds the ribosome, the middle domain has PPIase activity, while the C-terminus has intrinsic chaperone activity on its own.</text>
</comment>
<dbReference type="InterPro" id="IPR046357">
    <property type="entry name" value="PPIase_dom_sf"/>
</dbReference>
<dbReference type="Gene3D" id="1.10.3120.10">
    <property type="entry name" value="Trigger factor, C-terminal domain"/>
    <property type="match status" value="1"/>
</dbReference>
<keyword evidence="9" id="KW-0131">Cell cycle</keyword>
<evidence type="ECO:0000256" key="5">
    <source>
        <dbReference type="ARBA" id="ARBA00023110"/>
    </source>
</evidence>
<dbReference type="Gene3D" id="3.30.70.1050">
    <property type="entry name" value="Trigger factor ribosome-binding domain"/>
    <property type="match status" value="1"/>
</dbReference>
<dbReference type="OrthoDB" id="9767721at2"/>
<protein>
    <recommendedName>
        <fullName evidence="4 9">Trigger factor</fullName>
        <shortName evidence="9">TF</shortName>
        <ecNumber evidence="3 9">5.2.1.8</ecNumber>
    </recommendedName>
    <alternativeName>
        <fullName evidence="8 9">PPIase</fullName>
    </alternativeName>
</protein>
<dbReference type="GO" id="GO:0051301">
    <property type="term" value="P:cell division"/>
    <property type="evidence" value="ECO:0007669"/>
    <property type="project" value="UniProtKB-KW"/>
</dbReference>
<dbReference type="HAMAP" id="MF_00303">
    <property type="entry name" value="Trigger_factor_Tig"/>
    <property type="match status" value="1"/>
</dbReference>
<reference evidence="12 13" key="1">
    <citation type="submission" date="2016-11" db="EMBL/GenBank/DDBJ databases">
        <authorList>
            <person name="Jaros S."/>
            <person name="Januszkiewicz K."/>
            <person name="Wedrychowicz H."/>
        </authorList>
    </citation>
    <scope>NUCLEOTIDE SEQUENCE [LARGE SCALE GENOMIC DNA]</scope>
    <source>
        <strain evidence="12 13">DSM 19557</strain>
    </source>
</reference>
<evidence type="ECO:0000256" key="7">
    <source>
        <dbReference type="ARBA" id="ARBA00023235"/>
    </source>
</evidence>
<dbReference type="InterPro" id="IPR008880">
    <property type="entry name" value="Trigger_fac_C"/>
</dbReference>
<feature type="domain" description="Trigger factor ribosome-binding bacterial" evidence="10">
    <location>
        <begin position="1"/>
        <end position="145"/>
    </location>
</feature>
<dbReference type="EMBL" id="LT670846">
    <property type="protein sequence ID" value="SHK34842.1"/>
    <property type="molecule type" value="Genomic_DNA"/>
</dbReference>
<dbReference type="Pfam" id="PF05697">
    <property type="entry name" value="Trigger_N"/>
    <property type="match status" value="1"/>
</dbReference>
<dbReference type="PANTHER" id="PTHR30560:SF3">
    <property type="entry name" value="TRIGGER FACTOR-LIKE PROTEIN TIG, CHLOROPLASTIC"/>
    <property type="match status" value="1"/>
</dbReference>
<dbReference type="GO" id="GO:0015031">
    <property type="term" value="P:protein transport"/>
    <property type="evidence" value="ECO:0007669"/>
    <property type="project" value="UniProtKB-UniRule"/>
</dbReference>
<proteinExistence type="inferred from homology"/>
<feature type="domain" description="Trigger factor C-terminal" evidence="11">
    <location>
        <begin position="260"/>
        <end position="412"/>
    </location>
</feature>
<keyword evidence="9" id="KW-0963">Cytoplasm</keyword>
<dbReference type="GO" id="GO:0005737">
    <property type="term" value="C:cytoplasm"/>
    <property type="evidence" value="ECO:0007669"/>
    <property type="project" value="UniProtKB-SubCell"/>
</dbReference>
<sequence>MKVELVPREGLFKELRVEVEGAIVDNALKEVYQYLMENAEVEGFRRGKAPLWIIKARFKETIKEETGKKVADATLHEAIKMANVEPVADIYLEDIQLDEGSLKLSYKVSFETQPEFELKDLSNLEVTIKPIKLNDEMLRKAIEELREEHAVWEPVDREIREGDLVVLDYEIEELSSGEVIKDETSAIVGQGMLRQEIEKELIGKKEGDELVFEELDLYSTEGKPVGKAKVKLVVKAVKEKKLPELNDEFAKEAGLGETWEEAQEKIRRSLEERIESLRKQAISEALVQKLVQMHDFEVPKTLLSRELSFLVGRRLETLKQLGVDPRYVDIRLLSQELLPFAVQNIKLRYILEKYSQEKGFEVSQEELEKYYEELASSYNTSKEEFKEYVKERGLEEQIRKDLIRQKAFEDLLSKVKVTEEEENKDEGQSS</sequence>
<dbReference type="STRING" id="381751.SAMN05444391_0738"/>
<evidence type="ECO:0000256" key="4">
    <source>
        <dbReference type="ARBA" id="ARBA00016902"/>
    </source>
</evidence>
<keyword evidence="5 9" id="KW-0697">Rotamase</keyword>
<accession>A0A1M6RQT1</accession>
<dbReference type="GO" id="GO:0043022">
    <property type="term" value="F:ribosome binding"/>
    <property type="evidence" value="ECO:0007669"/>
    <property type="project" value="TreeGrafter"/>
</dbReference>
<dbReference type="AlphaFoldDB" id="A0A1M6RQT1"/>
<dbReference type="InterPro" id="IPR027304">
    <property type="entry name" value="Trigger_fact/SurA_dom_sf"/>
</dbReference>
<dbReference type="Gene3D" id="3.10.50.40">
    <property type="match status" value="1"/>
</dbReference>
<keyword evidence="7 9" id="KW-0413">Isomerase</keyword>
<dbReference type="SUPFAM" id="SSF109998">
    <property type="entry name" value="Triger factor/SurA peptide-binding domain-like"/>
    <property type="match status" value="1"/>
</dbReference>
<comment type="function">
    <text evidence="9">Involved in protein export. Acts as a chaperone by maintaining the newly synthesized protein in an open conformation. Functions as a peptidyl-prolyl cis-trans isomerase.</text>
</comment>
<dbReference type="Proteomes" id="UP000189810">
    <property type="component" value="Chromosome I"/>
</dbReference>
<comment type="similarity">
    <text evidence="2 9">Belongs to the FKBP-type PPIase family. Tig subfamily.</text>
</comment>
<comment type="subcellular location">
    <subcellularLocation>
        <location evidence="9">Cytoplasm</location>
    </subcellularLocation>
    <text evidence="9">About half TF is bound to the ribosome near the polypeptide exit tunnel while the other half is free in the cytoplasm.</text>
</comment>
<name>A0A1M6RQT1_9AQUI</name>
<keyword evidence="13" id="KW-1185">Reference proteome</keyword>
<dbReference type="PIRSF" id="PIRSF003095">
    <property type="entry name" value="Trigger_factor"/>
    <property type="match status" value="1"/>
</dbReference>
<evidence type="ECO:0000256" key="9">
    <source>
        <dbReference type="HAMAP-Rule" id="MF_00303"/>
    </source>
</evidence>
<keyword evidence="6 9" id="KW-0143">Chaperone</keyword>
<organism evidence="12 13">
    <name type="scientific">Thermocrinis minervae</name>
    <dbReference type="NCBI Taxonomy" id="381751"/>
    <lineage>
        <taxon>Bacteria</taxon>
        <taxon>Pseudomonadati</taxon>
        <taxon>Aquificota</taxon>
        <taxon>Aquificia</taxon>
        <taxon>Aquificales</taxon>
        <taxon>Aquificaceae</taxon>
        <taxon>Thermocrinis</taxon>
    </lineage>
</organism>
<dbReference type="InterPro" id="IPR008881">
    <property type="entry name" value="Trigger_fac_ribosome-bd_bac"/>
</dbReference>
<dbReference type="NCBIfam" id="TIGR00115">
    <property type="entry name" value="tig"/>
    <property type="match status" value="1"/>
</dbReference>
<dbReference type="GO" id="GO:0003755">
    <property type="term" value="F:peptidyl-prolyl cis-trans isomerase activity"/>
    <property type="evidence" value="ECO:0007669"/>
    <property type="project" value="UniProtKB-UniRule"/>
</dbReference>
<dbReference type="GO" id="GO:0051083">
    <property type="term" value="P:'de novo' cotranslational protein folding"/>
    <property type="evidence" value="ECO:0007669"/>
    <property type="project" value="TreeGrafter"/>
</dbReference>
<evidence type="ECO:0000256" key="3">
    <source>
        <dbReference type="ARBA" id="ARBA00013194"/>
    </source>
</evidence>
<evidence type="ECO:0000313" key="13">
    <source>
        <dbReference type="Proteomes" id="UP000189810"/>
    </source>
</evidence>
<evidence type="ECO:0000256" key="6">
    <source>
        <dbReference type="ARBA" id="ARBA00023186"/>
    </source>
</evidence>
<dbReference type="InterPro" id="IPR037041">
    <property type="entry name" value="Trigger_fac_C_sf"/>
</dbReference>
<evidence type="ECO:0000256" key="1">
    <source>
        <dbReference type="ARBA" id="ARBA00000971"/>
    </source>
</evidence>
<dbReference type="InterPro" id="IPR036611">
    <property type="entry name" value="Trigger_fac_ribosome-bd_sf"/>
</dbReference>
<evidence type="ECO:0000259" key="10">
    <source>
        <dbReference type="Pfam" id="PF05697"/>
    </source>
</evidence>